<dbReference type="Proteomes" id="UP000663828">
    <property type="component" value="Unassembled WGS sequence"/>
</dbReference>
<organism evidence="1 2">
    <name type="scientific">Adineta ricciae</name>
    <name type="common">Rotifer</name>
    <dbReference type="NCBI Taxonomy" id="249248"/>
    <lineage>
        <taxon>Eukaryota</taxon>
        <taxon>Metazoa</taxon>
        <taxon>Spiralia</taxon>
        <taxon>Gnathifera</taxon>
        <taxon>Rotifera</taxon>
        <taxon>Eurotatoria</taxon>
        <taxon>Bdelloidea</taxon>
        <taxon>Adinetida</taxon>
        <taxon>Adinetidae</taxon>
        <taxon>Adineta</taxon>
    </lineage>
</organism>
<evidence type="ECO:0008006" key="3">
    <source>
        <dbReference type="Google" id="ProtNLM"/>
    </source>
</evidence>
<proteinExistence type="predicted"/>
<keyword evidence="2" id="KW-1185">Reference proteome</keyword>
<evidence type="ECO:0000313" key="1">
    <source>
        <dbReference type="EMBL" id="CAF1080350.1"/>
    </source>
</evidence>
<protein>
    <recommendedName>
        <fullName evidence="3">SAM domain-containing protein</fullName>
    </recommendedName>
</protein>
<gene>
    <name evidence="1" type="ORF">XAT740_LOCUS17287</name>
</gene>
<sequence>MTDRLTSDMSFWLKFVRDSNLTANNSTMLKYSMALADRFSNLEEFSAVNENDLRKLGIVNQADCIRLIQQARLMNEKNNQQPFLQRRSTAANRVIGSWLGDDQATSLNRNSLSRSASNLSPALLSRISFNDRPISVVYPFAEPANDIRKRNFGHLMEPEEKVLTVDDNGKVRSSTALTASPPLEYQGVLKKTPSTSTHGMRTVKSLSDTISIQKKVPIADRLKRLDSSTSLFQRQTSLISRKVSNLANKLVNPFAMIRKKTEPSLSSSTIADSQVDLRTNMKRQISLVNDTHNTTIISRRTVTISPLKRSREDDDEDQPIERRKVQMLNVNQEIRRPTGLFSYEDPEAKRNTAPVQTLGSKRFKLGATTSFLTRSLANHGLIE</sequence>
<accession>A0A814MNL0</accession>
<name>A0A814MNL0_ADIRI</name>
<evidence type="ECO:0000313" key="2">
    <source>
        <dbReference type="Proteomes" id="UP000663828"/>
    </source>
</evidence>
<dbReference type="EMBL" id="CAJNOR010001124">
    <property type="protein sequence ID" value="CAF1080350.1"/>
    <property type="molecule type" value="Genomic_DNA"/>
</dbReference>
<reference evidence="1" key="1">
    <citation type="submission" date="2021-02" db="EMBL/GenBank/DDBJ databases">
        <authorList>
            <person name="Nowell W R."/>
        </authorList>
    </citation>
    <scope>NUCLEOTIDE SEQUENCE</scope>
</reference>
<dbReference type="AlphaFoldDB" id="A0A814MNL0"/>
<comment type="caution">
    <text evidence="1">The sequence shown here is derived from an EMBL/GenBank/DDBJ whole genome shotgun (WGS) entry which is preliminary data.</text>
</comment>